<sequence length="107" mass="12270">MKPAYKAAFLIPCNSKKTLSEDGWIIESPMRLSKSIADTICKKLKLAFKESYENCTIYEGHEIKATVIHDEKGEIEQIYLQLFRKDTETLKEALSNTTPDEVEIFIP</sequence>
<dbReference type="Proteomes" id="UP000015503">
    <property type="component" value="Chromosome"/>
</dbReference>
<dbReference type="HOGENOM" id="CLU_2194693_0_0_6"/>
<name>S6AC20_METRE</name>
<dbReference type="EMBL" id="AP013068">
    <property type="protein sequence ID" value="BAN46027.1"/>
    <property type="molecule type" value="Genomic_DNA"/>
</dbReference>
<dbReference type="AlphaFoldDB" id="S6AC20"/>
<proteinExistence type="predicted"/>
<reference evidence="1 2" key="1">
    <citation type="journal article" date="2013" name="Genome Announc.">
        <title>Complete Genome Sequence of the Carbazole Degrader Pseudomonas resinovorans Strain CA10 (NBRC 106553).</title>
        <authorList>
            <person name="Shintani M."/>
            <person name="Hosoyama A."/>
            <person name="Ohji S."/>
            <person name="Tsuchikane K."/>
            <person name="Takarada H."/>
            <person name="Yamazoe A."/>
            <person name="Fujita N."/>
            <person name="Nojiri H."/>
        </authorList>
    </citation>
    <scope>NUCLEOTIDE SEQUENCE [LARGE SCALE GENOMIC DNA]</scope>
    <source>
        <strain evidence="1 2">NBRC 106553</strain>
    </source>
</reference>
<dbReference type="RefSeq" id="WP_016490239.1">
    <property type="nucleotide sequence ID" value="NC_021499.1"/>
</dbReference>
<gene>
    <name evidence="1" type="ORF">PCA10_02950</name>
</gene>
<organism evidence="1 2">
    <name type="scientific">Metapseudomonas resinovorans NBRC 106553</name>
    <dbReference type="NCBI Taxonomy" id="1245471"/>
    <lineage>
        <taxon>Bacteria</taxon>
        <taxon>Pseudomonadati</taxon>
        <taxon>Pseudomonadota</taxon>
        <taxon>Gammaproteobacteria</taxon>
        <taxon>Pseudomonadales</taxon>
        <taxon>Pseudomonadaceae</taxon>
        <taxon>Metapseudomonas</taxon>
    </lineage>
</organism>
<protein>
    <submittedName>
        <fullName evidence="1">Uncharacterized protein</fullName>
    </submittedName>
</protein>
<evidence type="ECO:0000313" key="2">
    <source>
        <dbReference type="Proteomes" id="UP000015503"/>
    </source>
</evidence>
<dbReference type="STRING" id="1245471.PCA10_02950"/>
<dbReference type="OrthoDB" id="6907215at2"/>
<dbReference type="KEGG" id="pre:PCA10_02950"/>
<accession>S6AC20</accession>
<evidence type="ECO:0000313" key="1">
    <source>
        <dbReference type="EMBL" id="BAN46027.1"/>
    </source>
</evidence>
<keyword evidence="2" id="KW-1185">Reference proteome</keyword>